<name>A0AAU4K459_9NOCA</name>
<keyword evidence="6" id="KW-1185">Reference proteome</keyword>
<evidence type="ECO:0000259" key="4">
    <source>
        <dbReference type="PROSITE" id="PS50075"/>
    </source>
</evidence>
<dbReference type="PROSITE" id="PS00455">
    <property type="entry name" value="AMP_BINDING"/>
    <property type="match status" value="1"/>
</dbReference>
<dbReference type="KEGG" id="whr:OG579_02790"/>
<evidence type="ECO:0000313" key="6">
    <source>
        <dbReference type="Proteomes" id="UP001432128"/>
    </source>
</evidence>
<keyword evidence="3" id="KW-0597">Phosphoprotein</keyword>
<dbReference type="SUPFAM" id="SSF53474">
    <property type="entry name" value="alpha/beta-Hydrolases"/>
    <property type="match status" value="1"/>
</dbReference>
<dbReference type="InterPro" id="IPR045851">
    <property type="entry name" value="AMP-bd_C_sf"/>
</dbReference>
<dbReference type="Proteomes" id="UP001432128">
    <property type="component" value="Chromosome"/>
</dbReference>
<evidence type="ECO:0000256" key="2">
    <source>
        <dbReference type="ARBA" id="ARBA00022450"/>
    </source>
</evidence>
<dbReference type="Gene3D" id="3.40.50.1820">
    <property type="entry name" value="alpha/beta hydrolase"/>
    <property type="match status" value="1"/>
</dbReference>
<dbReference type="PANTHER" id="PTHR45527">
    <property type="entry name" value="NONRIBOSOMAL PEPTIDE SYNTHETASE"/>
    <property type="match status" value="1"/>
</dbReference>
<dbReference type="Pfam" id="PF00501">
    <property type="entry name" value="AMP-binding"/>
    <property type="match status" value="1"/>
</dbReference>
<dbReference type="InterPro" id="IPR036736">
    <property type="entry name" value="ACP-like_sf"/>
</dbReference>
<dbReference type="EMBL" id="CP108021">
    <property type="protein sequence ID" value="WUM20776.1"/>
    <property type="molecule type" value="Genomic_DNA"/>
</dbReference>
<dbReference type="GO" id="GO:0005737">
    <property type="term" value="C:cytoplasm"/>
    <property type="evidence" value="ECO:0007669"/>
    <property type="project" value="TreeGrafter"/>
</dbReference>
<dbReference type="PANTHER" id="PTHR45527:SF1">
    <property type="entry name" value="FATTY ACID SYNTHASE"/>
    <property type="match status" value="1"/>
</dbReference>
<dbReference type="Pfam" id="PF00550">
    <property type="entry name" value="PP-binding"/>
    <property type="match status" value="1"/>
</dbReference>
<comment type="cofactor">
    <cofactor evidence="1">
        <name>pantetheine 4'-phosphate</name>
        <dbReference type="ChEBI" id="CHEBI:47942"/>
    </cofactor>
</comment>
<dbReference type="InterPro" id="IPR020806">
    <property type="entry name" value="PKS_PP-bd"/>
</dbReference>
<dbReference type="InterPro" id="IPR010071">
    <property type="entry name" value="AA_adenyl_dom"/>
</dbReference>
<dbReference type="CDD" id="cd05930">
    <property type="entry name" value="A_NRPS"/>
    <property type="match status" value="1"/>
</dbReference>
<dbReference type="NCBIfam" id="TIGR01733">
    <property type="entry name" value="AA-adenyl-dom"/>
    <property type="match status" value="1"/>
</dbReference>
<dbReference type="GO" id="GO:0043041">
    <property type="term" value="P:amino acid activation for nonribosomal peptide biosynthetic process"/>
    <property type="evidence" value="ECO:0007669"/>
    <property type="project" value="TreeGrafter"/>
</dbReference>
<protein>
    <submittedName>
        <fullName evidence="5">Amino acid adenylation domain-containing protein</fullName>
    </submittedName>
</protein>
<keyword evidence="2" id="KW-0596">Phosphopantetheine</keyword>
<organism evidence="5 6">
    <name type="scientific">Williamsia herbipolensis</name>
    <dbReference type="NCBI Taxonomy" id="1603258"/>
    <lineage>
        <taxon>Bacteria</taxon>
        <taxon>Bacillati</taxon>
        <taxon>Actinomycetota</taxon>
        <taxon>Actinomycetes</taxon>
        <taxon>Mycobacteriales</taxon>
        <taxon>Nocardiaceae</taxon>
        <taxon>Williamsia</taxon>
    </lineage>
</organism>
<dbReference type="InterPro" id="IPR029058">
    <property type="entry name" value="AB_hydrolase_fold"/>
</dbReference>
<dbReference type="Gene3D" id="3.30.300.30">
    <property type="match status" value="2"/>
</dbReference>
<evidence type="ECO:0000313" key="5">
    <source>
        <dbReference type="EMBL" id="WUM20776.1"/>
    </source>
</evidence>
<reference evidence="5 6" key="1">
    <citation type="submission" date="2022-10" db="EMBL/GenBank/DDBJ databases">
        <title>The complete genomes of actinobacterial strains from the NBC collection.</title>
        <authorList>
            <person name="Joergensen T.S."/>
            <person name="Alvarez Arevalo M."/>
            <person name="Sterndorff E.B."/>
            <person name="Faurdal D."/>
            <person name="Vuksanovic O."/>
            <person name="Mourched A.-S."/>
            <person name="Charusanti P."/>
            <person name="Shaw S."/>
            <person name="Blin K."/>
            <person name="Weber T."/>
        </authorList>
    </citation>
    <scope>NUCLEOTIDE SEQUENCE [LARGE SCALE GENOMIC DNA]</scope>
    <source>
        <strain evidence="5 6">NBC_00319</strain>
    </source>
</reference>
<dbReference type="SMART" id="SM00823">
    <property type="entry name" value="PKS_PP"/>
    <property type="match status" value="1"/>
</dbReference>
<proteinExistence type="predicted"/>
<dbReference type="InterPro" id="IPR042099">
    <property type="entry name" value="ANL_N_sf"/>
</dbReference>
<evidence type="ECO:0000256" key="1">
    <source>
        <dbReference type="ARBA" id="ARBA00001957"/>
    </source>
</evidence>
<dbReference type="Gene3D" id="3.40.109.10">
    <property type="entry name" value="NADH Oxidase"/>
    <property type="match status" value="1"/>
</dbReference>
<dbReference type="PROSITE" id="PS50075">
    <property type="entry name" value="CARRIER"/>
    <property type="match status" value="1"/>
</dbReference>
<accession>A0AAU4K459</accession>
<dbReference type="SUPFAM" id="SSF47336">
    <property type="entry name" value="ACP-like"/>
    <property type="match status" value="1"/>
</dbReference>
<evidence type="ECO:0000256" key="3">
    <source>
        <dbReference type="ARBA" id="ARBA00022553"/>
    </source>
</evidence>
<dbReference type="Gene3D" id="1.10.1200.10">
    <property type="entry name" value="ACP-like"/>
    <property type="match status" value="1"/>
</dbReference>
<dbReference type="InterPro" id="IPR000415">
    <property type="entry name" value="Nitroreductase-like"/>
</dbReference>
<dbReference type="SUPFAM" id="SSF56801">
    <property type="entry name" value="Acetyl-CoA synthetase-like"/>
    <property type="match status" value="1"/>
</dbReference>
<dbReference type="InterPro" id="IPR001031">
    <property type="entry name" value="Thioesterase"/>
</dbReference>
<dbReference type="Pfam" id="PF00975">
    <property type="entry name" value="Thioesterase"/>
    <property type="match status" value="1"/>
</dbReference>
<dbReference type="GO" id="GO:0016491">
    <property type="term" value="F:oxidoreductase activity"/>
    <property type="evidence" value="ECO:0007669"/>
    <property type="project" value="InterPro"/>
</dbReference>
<gene>
    <name evidence="5" type="ORF">OG579_02790</name>
</gene>
<dbReference type="GO" id="GO:0031177">
    <property type="term" value="F:phosphopantetheine binding"/>
    <property type="evidence" value="ECO:0007669"/>
    <property type="project" value="InterPro"/>
</dbReference>
<dbReference type="Gene3D" id="3.40.50.12780">
    <property type="entry name" value="N-terminal domain of ligase-like"/>
    <property type="match status" value="1"/>
</dbReference>
<sequence length="1300" mass="139671">MTSDRSFSRLCESFVDTISSRPDDIAVFDGDAEISGRELGRHVSAIMDALQANSGSAVGIYGHPSAPLVASAWAALCAGIPYVPLAPSYPEARIRFMIADAGIDLVLTTEALADEVRAMAVDLGARVVCMPTMDHGDLPSGDRYRRPAVVARPDSLAYILYTSGSTGTPKGVEVSHSALAHQMFWAADALEVDTGARVVHKTPISFDAAQWELLANATGAAVVAAERDAYRDPPSLIATIRHRAVTHLQTVPTLLQALCEDEGFAECTSLRRIMSGGEALAHRLAVTATAILPSADLVNLYGPTETTINASIHRFDRGEPKRAGGVVPIGSPVDGMGFHLLDDSGELLEKSDGQRGELAISGPQLARGYRNRFEENATRFVTRIVNDTSIQMYRSGDRVEIRDGLYQFCGRMDSQVKIRGHRIELDEIRSVLENHPWVRHAGVVVSGGDDGVVSSDRARLAAHVELNPHEAALMDQGVFGEHHTTKSTRIQVRAQVAGLGVRGDHDAPGVDLPIGPEADLRLHQLAFARKSYRVYRTRMADHQAVWELGRLVAEPEEWSRELDNPWSVEALAVFLRSLVQYHSEARLLPKYSFASPGALYGVAVYVAVRGVSGLTDGVYYLNPSTATVHAVGGEVSDLDGPGARITLVGQRSVIASVYSTNVDEVLRFEAGHILGVVDTVAPAAGLRVGSPTAATDIDATVLGADGDRFVIGCWPLLQTSAVDPDRLERVTPYAEIFDESGSSKGFHELRPGSAGGPIAHRKLVGAAVIRRKDVIAINQRVHDQASFALVLVSDGRPSSYVALGRALQRAQMNAFGVGLMSSGYSSSSGADLPAARRVRSMTGLPAESVYVALGGPVTAEQIAHTGMDEDVVHTQGPAEILATDIATMLPRHMVPDVIRIVDAVPRTPNGKVDVRALRRDEEAWSAAAHQEIPFVAPESASERILGQIWCHVLGSAEPISTTASFFAVGGTSLHAVRLIREIRSRLGVALPVQSIFEHDSIARQAQALRLRCVETIARAAPLAGVGSRPVFLWPGLGGYPMNLRGLAQGISGVNRRCYGVQAYGLNQGETIDPDISAMARRDVEHLREIQPSGPYTIIGYSFGARVAFETAWQLEAAGETVDQLILIAPGSPRLERETAPPAATAPYDDTRFTRVLCSVFLATADGPTVDAVVASAVDRRSFLDAIAAHIEVDAELADRVVRLVERTHAFEYTFAELSTRRVRAATTVIRAHGDDYSFLDSEAADLAAHTISLGRDHYQILRPPHVDETCAAVLAVLDGTPARSAVEGRDDAAELVRTRS</sequence>
<feature type="domain" description="Carrier" evidence="4">
    <location>
        <begin position="936"/>
        <end position="1012"/>
    </location>
</feature>
<dbReference type="InterPro" id="IPR009081">
    <property type="entry name" value="PP-bd_ACP"/>
</dbReference>
<dbReference type="InterPro" id="IPR020845">
    <property type="entry name" value="AMP-binding_CS"/>
</dbReference>
<dbReference type="GO" id="GO:0044550">
    <property type="term" value="P:secondary metabolite biosynthetic process"/>
    <property type="evidence" value="ECO:0007669"/>
    <property type="project" value="TreeGrafter"/>
</dbReference>
<dbReference type="InterPro" id="IPR000873">
    <property type="entry name" value="AMP-dep_synth/lig_dom"/>
</dbReference>
<dbReference type="RefSeq" id="WP_328857993.1">
    <property type="nucleotide sequence ID" value="NZ_CP108021.1"/>
</dbReference>